<dbReference type="Proteomes" id="UP001589758">
    <property type="component" value="Unassembled WGS sequence"/>
</dbReference>
<evidence type="ECO:0000313" key="1">
    <source>
        <dbReference type="EMBL" id="MFC0180471.1"/>
    </source>
</evidence>
<dbReference type="RefSeq" id="WP_385877590.1">
    <property type="nucleotide sequence ID" value="NZ_JBHLXE010000101.1"/>
</dbReference>
<dbReference type="EMBL" id="JBHLXE010000101">
    <property type="protein sequence ID" value="MFC0180471.1"/>
    <property type="molecule type" value="Genomic_DNA"/>
</dbReference>
<keyword evidence="2" id="KW-1185">Reference proteome</keyword>
<evidence type="ECO:0000313" key="2">
    <source>
        <dbReference type="Proteomes" id="UP001589758"/>
    </source>
</evidence>
<reference evidence="1 2" key="1">
    <citation type="submission" date="2024-09" db="EMBL/GenBank/DDBJ databases">
        <authorList>
            <person name="Sun Q."/>
            <person name="Mori K."/>
        </authorList>
    </citation>
    <scope>NUCLEOTIDE SEQUENCE [LARGE SCALE GENOMIC DNA]</scope>
    <source>
        <strain evidence="1 2">CCM 8545</strain>
    </source>
</reference>
<comment type="caution">
    <text evidence="1">The sequence shown here is derived from an EMBL/GenBank/DDBJ whole genome shotgun (WGS) entry which is preliminary data.</text>
</comment>
<accession>A0ABV6CBV4</accession>
<gene>
    <name evidence="1" type="ORF">ACFFIT_10325</name>
</gene>
<name>A0ABV6CBV4_9GAMM</name>
<sequence length="354" mass="40827">MEGKLVFCQDGILRLQAEFSPKETIPLAFIQKYLQLKDDPLFLFDFLNHPVVCEEGTTLADILLAIAPWSEFLSRMLGIDIDAYLTEIRKPTELEVDLEWISVSAVTLIATPVVPFDFSSEENFQLFLNREDTLAKGFVFETVMKGYGYITNDKNAYTIDGDIQAIKNLPVIIDPNHYVIDFQSEMSQKRLFNHRFKGVKKFSTHGSFIEAVQDCLLKDFLEGLLKRGLYYPTPEISRIENEKLEILTESFSQISAEETFDSRQLLEVIEDENDSMTAEDYSQKMLDDIMQQEELSDVFGDFIAYIEDKKYEWSQITDACHKDNEFDIRIGKINIATLPQRNLLDTILPTDKKK</sequence>
<organism evidence="1 2">
    <name type="scientific">Thorsellia kenyensis</name>
    <dbReference type="NCBI Taxonomy" id="1549888"/>
    <lineage>
        <taxon>Bacteria</taxon>
        <taxon>Pseudomonadati</taxon>
        <taxon>Pseudomonadota</taxon>
        <taxon>Gammaproteobacteria</taxon>
        <taxon>Enterobacterales</taxon>
        <taxon>Thorselliaceae</taxon>
        <taxon>Thorsellia</taxon>
    </lineage>
</organism>
<proteinExistence type="predicted"/>
<protein>
    <submittedName>
        <fullName evidence="1">Uncharacterized protein</fullName>
    </submittedName>
</protein>